<evidence type="ECO:0000256" key="9">
    <source>
        <dbReference type="SAM" id="Phobius"/>
    </source>
</evidence>
<dbReference type="Proteomes" id="UP001396334">
    <property type="component" value="Unassembled WGS sequence"/>
</dbReference>
<comment type="caution">
    <text evidence="11">The sequence shown here is derived from an EMBL/GenBank/DDBJ whole genome shotgun (WGS) entry which is preliminary data.</text>
</comment>
<evidence type="ECO:0000256" key="3">
    <source>
        <dbReference type="ARBA" id="ARBA00022448"/>
    </source>
</evidence>
<evidence type="ECO:0000313" key="11">
    <source>
        <dbReference type="EMBL" id="KAK9044748.1"/>
    </source>
</evidence>
<feature type="transmembrane region" description="Helical" evidence="9">
    <location>
        <begin position="148"/>
        <end position="173"/>
    </location>
</feature>
<evidence type="ECO:0000256" key="4">
    <source>
        <dbReference type="ARBA" id="ARBA00022597"/>
    </source>
</evidence>
<evidence type="ECO:0000256" key="1">
    <source>
        <dbReference type="ARBA" id="ARBA00004127"/>
    </source>
</evidence>
<evidence type="ECO:0000256" key="10">
    <source>
        <dbReference type="SAM" id="SignalP"/>
    </source>
</evidence>
<evidence type="ECO:0000256" key="8">
    <source>
        <dbReference type="ARBA" id="ARBA00023136"/>
    </source>
</evidence>
<comment type="similarity">
    <text evidence="2">Belongs to the SWEET sugar transporter family.</text>
</comment>
<sequence>MLTFALSLLFCLGHGFPPSHHHPKWSWDHWECNLPLPVLVSCANFCWNMKERVSGAVLASPILSNRDQLHDLVVYGLPMVHPNSTLVVTINGTRTAIEIVYLSLFIIFYHEKKKRARVALIIMVELIFIAVVATLVLVIAHTTERRSMVVGIIDILFNSMMYASPLLVMKLVVTTKSVEYMPFSLLLASFANVAA</sequence>
<gene>
    <name evidence="11" type="ORF">V6N11_058640</name>
</gene>
<evidence type="ECO:0000256" key="7">
    <source>
        <dbReference type="ARBA" id="ARBA00022989"/>
    </source>
</evidence>
<feature type="chain" id="PRO_5046932392" evidence="10">
    <location>
        <begin position="16"/>
        <end position="195"/>
    </location>
</feature>
<keyword evidence="7 9" id="KW-1133">Transmembrane helix</keyword>
<dbReference type="Pfam" id="PF03083">
    <property type="entry name" value="MtN3_slv"/>
    <property type="match status" value="1"/>
</dbReference>
<dbReference type="PANTHER" id="PTHR10791:SF130">
    <property type="entry name" value="BIDIRECTIONAL SUGAR TRANSPORTER SWEET6-RELATED"/>
    <property type="match status" value="1"/>
</dbReference>
<comment type="subcellular location">
    <subcellularLocation>
        <location evidence="1">Endomembrane system</location>
        <topology evidence="1">Multi-pass membrane protein</topology>
    </subcellularLocation>
</comment>
<feature type="transmembrane region" description="Helical" evidence="9">
    <location>
        <begin position="120"/>
        <end position="142"/>
    </location>
</feature>
<keyword evidence="6" id="KW-0677">Repeat</keyword>
<evidence type="ECO:0000313" key="12">
    <source>
        <dbReference type="Proteomes" id="UP001396334"/>
    </source>
</evidence>
<dbReference type="EMBL" id="JBBPBN010000002">
    <property type="protein sequence ID" value="KAK9044748.1"/>
    <property type="molecule type" value="Genomic_DNA"/>
</dbReference>
<proteinExistence type="inferred from homology"/>
<evidence type="ECO:0000256" key="2">
    <source>
        <dbReference type="ARBA" id="ARBA00007809"/>
    </source>
</evidence>
<keyword evidence="10" id="KW-0732">Signal</keyword>
<protein>
    <submittedName>
        <fullName evidence="11">Uncharacterized protein</fullName>
    </submittedName>
</protein>
<organism evidence="11 12">
    <name type="scientific">Hibiscus sabdariffa</name>
    <name type="common">roselle</name>
    <dbReference type="NCBI Taxonomy" id="183260"/>
    <lineage>
        <taxon>Eukaryota</taxon>
        <taxon>Viridiplantae</taxon>
        <taxon>Streptophyta</taxon>
        <taxon>Embryophyta</taxon>
        <taxon>Tracheophyta</taxon>
        <taxon>Spermatophyta</taxon>
        <taxon>Magnoliopsida</taxon>
        <taxon>eudicotyledons</taxon>
        <taxon>Gunneridae</taxon>
        <taxon>Pentapetalae</taxon>
        <taxon>rosids</taxon>
        <taxon>malvids</taxon>
        <taxon>Malvales</taxon>
        <taxon>Malvaceae</taxon>
        <taxon>Malvoideae</taxon>
        <taxon>Hibiscus</taxon>
    </lineage>
</organism>
<evidence type="ECO:0000256" key="6">
    <source>
        <dbReference type="ARBA" id="ARBA00022737"/>
    </source>
</evidence>
<keyword evidence="5 9" id="KW-0812">Transmembrane</keyword>
<accession>A0ABR2U4U9</accession>
<evidence type="ECO:0000256" key="5">
    <source>
        <dbReference type="ARBA" id="ARBA00022692"/>
    </source>
</evidence>
<keyword evidence="3" id="KW-0813">Transport</keyword>
<dbReference type="InterPro" id="IPR047664">
    <property type="entry name" value="SWEET"/>
</dbReference>
<feature type="transmembrane region" description="Helical" evidence="9">
    <location>
        <begin position="86"/>
        <end position="108"/>
    </location>
</feature>
<name>A0ABR2U4U9_9ROSI</name>
<feature type="signal peptide" evidence="10">
    <location>
        <begin position="1"/>
        <end position="15"/>
    </location>
</feature>
<reference evidence="11 12" key="1">
    <citation type="journal article" date="2024" name="G3 (Bethesda)">
        <title>Genome assembly of Hibiscus sabdariffa L. provides insights into metabolisms of medicinal natural products.</title>
        <authorList>
            <person name="Kim T."/>
        </authorList>
    </citation>
    <scope>NUCLEOTIDE SEQUENCE [LARGE SCALE GENOMIC DNA]</scope>
    <source>
        <strain evidence="11">TK-2024</strain>
        <tissue evidence="11">Old leaves</tissue>
    </source>
</reference>
<keyword evidence="8 9" id="KW-0472">Membrane</keyword>
<dbReference type="InterPro" id="IPR004316">
    <property type="entry name" value="SWEET_rpt"/>
</dbReference>
<keyword evidence="4" id="KW-0762">Sugar transport</keyword>
<dbReference type="PANTHER" id="PTHR10791">
    <property type="entry name" value="RAG1-ACTIVATING PROTEIN 1"/>
    <property type="match status" value="1"/>
</dbReference>
<keyword evidence="12" id="KW-1185">Reference proteome</keyword>